<feature type="domain" description="Bacterioopsin transcriptional activator GAF and HTH associated" evidence="1">
    <location>
        <begin position="4"/>
        <end position="103"/>
    </location>
</feature>
<evidence type="ECO:0000313" key="2">
    <source>
        <dbReference type="EMBL" id="MFC6888721.1"/>
    </source>
</evidence>
<organism evidence="2 3">
    <name type="scientific">Halorubrum trueperi</name>
    <dbReference type="NCBI Taxonomy" id="2004704"/>
    <lineage>
        <taxon>Archaea</taxon>
        <taxon>Methanobacteriati</taxon>
        <taxon>Methanobacteriota</taxon>
        <taxon>Stenosarchaea group</taxon>
        <taxon>Halobacteria</taxon>
        <taxon>Halobacteriales</taxon>
        <taxon>Haloferacaceae</taxon>
        <taxon>Halorubrum</taxon>
    </lineage>
</organism>
<accession>A0ABD5UHE0</accession>
<evidence type="ECO:0000313" key="3">
    <source>
        <dbReference type="Proteomes" id="UP001596333"/>
    </source>
</evidence>
<evidence type="ECO:0000259" key="1">
    <source>
        <dbReference type="Pfam" id="PF15915"/>
    </source>
</evidence>
<gene>
    <name evidence="2" type="ORF">ACFQEY_06760</name>
</gene>
<name>A0ABD5UHE0_9EURY</name>
<dbReference type="EMBL" id="JBHSXI010000008">
    <property type="protein sequence ID" value="MFC6888721.1"/>
    <property type="molecule type" value="Genomic_DNA"/>
</dbReference>
<keyword evidence="3" id="KW-1185">Reference proteome</keyword>
<dbReference type="RefSeq" id="WP_379766624.1">
    <property type="nucleotide sequence ID" value="NZ_JBHSXI010000008.1"/>
</dbReference>
<protein>
    <submittedName>
        <fullName evidence="2">Bacterio-opsin activator domain-containing protein</fullName>
    </submittedName>
</protein>
<dbReference type="InterPro" id="IPR031803">
    <property type="entry name" value="BAT_GAF/HTH-assoc"/>
</dbReference>
<sequence length="110" mass="11949">MSRNVVDTLDSHPSFRAWRAIDGGGQADYHVTLDDDTPESHLGSVGALVRSSCVTPGHAAISFELGSREYLQPAVDRLNEHYAPVTVRSVVAETRDRSGARRARASTSTR</sequence>
<dbReference type="Proteomes" id="UP001596333">
    <property type="component" value="Unassembled WGS sequence"/>
</dbReference>
<reference evidence="2 3" key="1">
    <citation type="journal article" date="2019" name="Int. J. Syst. Evol. Microbiol.">
        <title>The Global Catalogue of Microorganisms (GCM) 10K type strain sequencing project: providing services to taxonomists for standard genome sequencing and annotation.</title>
        <authorList>
            <consortium name="The Broad Institute Genomics Platform"/>
            <consortium name="The Broad Institute Genome Sequencing Center for Infectious Disease"/>
            <person name="Wu L."/>
            <person name="Ma J."/>
        </authorList>
    </citation>
    <scope>NUCLEOTIDE SEQUENCE [LARGE SCALE GENOMIC DNA]</scope>
    <source>
        <strain evidence="2 3">Y73</strain>
    </source>
</reference>
<proteinExistence type="predicted"/>
<dbReference type="AlphaFoldDB" id="A0ABD5UHE0"/>
<dbReference type="Pfam" id="PF15915">
    <property type="entry name" value="BAT"/>
    <property type="match status" value="1"/>
</dbReference>
<comment type="caution">
    <text evidence="2">The sequence shown here is derived from an EMBL/GenBank/DDBJ whole genome shotgun (WGS) entry which is preliminary data.</text>
</comment>